<dbReference type="PANTHER" id="PTHR30126:SF39">
    <property type="entry name" value="HTH-TYPE TRANSCRIPTIONAL REGULATOR CYSL"/>
    <property type="match status" value="1"/>
</dbReference>
<dbReference type="PROSITE" id="PS50931">
    <property type="entry name" value="HTH_LYSR"/>
    <property type="match status" value="1"/>
</dbReference>
<dbReference type="RefSeq" id="WP_086503306.1">
    <property type="nucleotide sequence ID" value="NZ_MSSV01000033.1"/>
</dbReference>
<protein>
    <submittedName>
        <fullName evidence="6">DNA-binding transcriptional LysR family regulator</fullName>
    </submittedName>
    <submittedName>
        <fullName evidence="7">LysR family transcriptional regulator</fullName>
    </submittedName>
</protein>
<evidence type="ECO:0000256" key="4">
    <source>
        <dbReference type="ARBA" id="ARBA00023163"/>
    </source>
</evidence>
<comment type="caution">
    <text evidence="6">The sequence shown here is derived from an EMBL/GenBank/DDBJ whole genome shotgun (WGS) entry which is preliminary data.</text>
</comment>
<evidence type="ECO:0000259" key="5">
    <source>
        <dbReference type="PROSITE" id="PS50931"/>
    </source>
</evidence>
<evidence type="ECO:0000313" key="8">
    <source>
        <dbReference type="Proteomes" id="UP000249115"/>
    </source>
</evidence>
<reference evidence="6 8" key="1">
    <citation type="submission" date="2018-06" db="EMBL/GenBank/DDBJ databases">
        <title>Genomic Encyclopedia of Archaeal and Bacterial Type Strains, Phase II (KMG-II): from individual species to whole genera.</title>
        <authorList>
            <person name="Goeker M."/>
        </authorList>
    </citation>
    <scope>NUCLEOTIDE SEQUENCE [LARGE SCALE GENOMIC DNA]</scope>
    <source>
        <strain evidence="6 8">DSM 22686</strain>
    </source>
</reference>
<dbReference type="Gene3D" id="3.40.190.10">
    <property type="entry name" value="Periplasmic binding protein-like II"/>
    <property type="match status" value="2"/>
</dbReference>
<sequence length="299" mass="33372">MISYRYQVFLAVAKHLSFSKASENLYISQPAVSKQVKLLEAELGFALFQRRGNSVSLTAVGDILLVKLKQAKAIQTEFQSYLDTMRHNLEIKGEAKIGASTTVSLYVMPKILAALHQDVPAAEFLLINRNNENILKALDSEEIDLACIESFPQMASYHTEPFLKDEIIPVSSPKSTLQSQFTIEELLKLPMAFRERGSGTLAVVLKSFEALGVQPGDFQVIARLGGTEALKNYLIEGKAVGFLSRLAVKKELISGELVELQVNGLTMNREFNFVMRKGEERIGLIKLLIKKAKNLYNYK</sequence>
<keyword evidence="9" id="KW-1185">Reference proteome</keyword>
<proteinExistence type="inferred from homology"/>
<dbReference type="PRINTS" id="PR00039">
    <property type="entry name" value="HTHLYSR"/>
</dbReference>
<dbReference type="Pfam" id="PF00126">
    <property type="entry name" value="HTH_1"/>
    <property type="match status" value="1"/>
</dbReference>
<reference evidence="7 9" key="2">
    <citation type="submission" date="2019-08" db="EMBL/GenBank/DDBJ databases">
        <title>Genome of Algoriphagus ratkowskyi IC026.</title>
        <authorList>
            <person name="Bowman J.P."/>
        </authorList>
    </citation>
    <scope>NUCLEOTIDE SEQUENCE [LARGE SCALE GENOMIC DNA]</scope>
    <source>
        <strain evidence="7 9">IC026</strain>
    </source>
</reference>
<dbReference type="GO" id="GO:0000976">
    <property type="term" value="F:transcription cis-regulatory region binding"/>
    <property type="evidence" value="ECO:0007669"/>
    <property type="project" value="TreeGrafter"/>
</dbReference>
<dbReference type="AlphaFoldDB" id="A0A2W7SGV9"/>
<feature type="domain" description="HTH lysR-type" evidence="5">
    <location>
        <begin position="1"/>
        <end position="58"/>
    </location>
</feature>
<keyword evidence="4" id="KW-0804">Transcription</keyword>
<evidence type="ECO:0000256" key="3">
    <source>
        <dbReference type="ARBA" id="ARBA00023125"/>
    </source>
</evidence>
<dbReference type="Proteomes" id="UP000321927">
    <property type="component" value="Unassembled WGS sequence"/>
</dbReference>
<dbReference type="InterPro" id="IPR000847">
    <property type="entry name" value="LysR_HTH_N"/>
</dbReference>
<dbReference type="GO" id="GO:0003700">
    <property type="term" value="F:DNA-binding transcription factor activity"/>
    <property type="evidence" value="ECO:0007669"/>
    <property type="project" value="InterPro"/>
</dbReference>
<organism evidence="6 8">
    <name type="scientific">Algoriphagus ratkowskyi</name>
    <dbReference type="NCBI Taxonomy" id="57028"/>
    <lineage>
        <taxon>Bacteria</taxon>
        <taxon>Pseudomonadati</taxon>
        <taxon>Bacteroidota</taxon>
        <taxon>Cytophagia</taxon>
        <taxon>Cytophagales</taxon>
        <taxon>Cyclobacteriaceae</taxon>
        <taxon>Algoriphagus</taxon>
    </lineage>
</organism>
<dbReference type="Pfam" id="PF03466">
    <property type="entry name" value="LysR_substrate"/>
    <property type="match status" value="1"/>
</dbReference>
<dbReference type="Proteomes" id="UP000249115">
    <property type="component" value="Unassembled WGS sequence"/>
</dbReference>
<dbReference type="OrthoDB" id="9785745at2"/>
<evidence type="ECO:0000313" key="7">
    <source>
        <dbReference type="EMBL" id="TXD75542.1"/>
    </source>
</evidence>
<dbReference type="InterPro" id="IPR036390">
    <property type="entry name" value="WH_DNA-bd_sf"/>
</dbReference>
<evidence type="ECO:0000256" key="2">
    <source>
        <dbReference type="ARBA" id="ARBA00023015"/>
    </source>
</evidence>
<dbReference type="InterPro" id="IPR005119">
    <property type="entry name" value="LysR_subst-bd"/>
</dbReference>
<dbReference type="EMBL" id="VORV01000024">
    <property type="protein sequence ID" value="TXD75542.1"/>
    <property type="molecule type" value="Genomic_DNA"/>
</dbReference>
<dbReference type="FunFam" id="1.10.10.10:FF:000001">
    <property type="entry name" value="LysR family transcriptional regulator"/>
    <property type="match status" value="1"/>
</dbReference>
<dbReference type="SUPFAM" id="SSF53850">
    <property type="entry name" value="Periplasmic binding protein-like II"/>
    <property type="match status" value="1"/>
</dbReference>
<name>A0A2W7SGV9_9BACT</name>
<evidence type="ECO:0000313" key="6">
    <source>
        <dbReference type="EMBL" id="PZX49972.1"/>
    </source>
</evidence>
<keyword evidence="3 6" id="KW-0238">DNA-binding</keyword>
<evidence type="ECO:0000256" key="1">
    <source>
        <dbReference type="ARBA" id="ARBA00009437"/>
    </source>
</evidence>
<dbReference type="Gene3D" id="1.10.10.10">
    <property type="entry name" value="Winged helix-like DNA-binding domain superfamily/Winged helix DNA-binding domain"/>
    <property type="match status" value="1"/>
</dbReference>
<dbReference type="EMBL" id="QKZU01000026">
    <property type="protein sequence ID" value="PZX49972.1"/>
    <property type="molecule type" value="Genomic_DNA"/>
</dbReference>
<keyword evidence="2" id="KW-0805">Transcription regulation</keyword>
<dbReference type="InterPro" id="IPR036388">
    <property type="entry name" value="WH-like_DNA-bd_sf"/>
</dbReference>
<accession>A0A2W7SGV9</accession>
<evidence type="ECO:0000313" key="9">
    <source>
        <dbReference type="Proteomes" id="UP000321927"/>
    </source>
</evidence>
<dbReference type="PANTHER" id="PTHR30126">
    <property type="entry name" value="HTH-TYPE TRANSCRIPTIONAL REGULATOR"/>
    <property type="match status" value="1"/>
</dbReference>
<dbReference type="SUPFAM" id="SSF46785">
    <property type="entry name" value="Winged helix' DNA-binding domain"/>
    <property type="match status" value="1"/>
</dbReference>
<comment type="similarity">
    <text evidence="1">Belongs to the LysR transcriptional regulatory family.</text>
</comment>
<gene>
    <name evidence="7" type="ORF">ESW18_20230</name>
    <name evidence="6" type="ORF">LV84_04162</name>
</gene>